<accession>A0A1M5RA21</accession>
<dbReference type="AlphaFoldDB" id="A0A1M5RA21"/>
<dbReference type="InterPro" id="IPR011109">
    <property type="entry name" value="DNA_bind_recombinase_dom"/>
</dbReference>
<feature type="domain" description="Recombinase" evidence="1">
    <location>
        <begin position="5"/>
        <end position="91"/>
    </location>
</feature>
<protein>
    <recommendedName>
        <fullName evidence="1">Recombinase domain-containing protein</fullName>
    </recommendedName>
</protein>
<organism evidence="2 3">
    <name type="scientific">Asaccharospora irregularis DSM 2635</name>
    <dbReference type="NCBI Taxonomy" id="1121321"/>
    <lineage>
        <taxon>Bacteria</taxon>
        <taxon>Bacillati</taxon>
        <taxon>Bacillota</taxon>
        <taxon>Clostridia</taxon>
        <taxon>Peptostreptococcales</taxon>
        <taxon>Peptostreptococcaceae</taxon>
        <taxon>Asaccharospora</taxon>
    </lineage>
</organism>
<evidence type="ECO:0000313" key="2">
    <source>
        <dbReference type="EMBL" id="SHH22876.1"/>
    </source>
</evidence>
<dbReference type="Gene3D" id="3.90.1750.20">
    <property type="entry name" value="Putative Large Serine Recombinase, Chain B, Domain 2"/>
    <property type="match status" value="1"/>
</dbReference>
<gene>
    <name evidence="2" type="ORF">SAMN04488530_12817</name>
</gene>
<dbReference type="GO" id="GO:0003677">
    <property type="term" value="F:DNA binding"/>
    <property type="evidence" value="ECO:0007669"/>
    <property type="project" value="InterPro"/>
</dbReference>
<name>A0A1M5RA21_9FIRM</name>
<sequence>MAHIPVGYKIVDGCAVVDETAAEQIRATYRYYFEGKSLIDAAKEAGFKMNHASVKRMLSNKKYLGTDYYPQIIDKEIQIRFLEELTRRAGNLGRLNRRSKEHNKTVPIAFHFKPADLTFPDPFEQAEYIYSLIESEE</sequence>
<dbReference type="RefSeq" id="WP_073126887.1">
    <property type="nucleotide sequence ID" value="NZ_BAABCH010000088.1"/>
</dbReference>
<evidence type="ECO:0000259" key="1">
    <source>
        <dbReference type="PROSITE" id="PS51737"/>
    </source>
</evidence>
<dbReference type="EMBL" id="FQWX01000028">
    <property type="protein sequence ID" value="SHH22876.1"/>
    <property type="molecule type" value="Genomic_DNA"/>
</dbReference>
<dbReference type="Proteomes" id="UP000243255">
    <property type="component" value="Unassembled WGS sequence"/>
</dbReference>
<dbReference type="InterPro" id="IPR038109">
    <property type="entry name" value="DNA_bind_recomb_sf"/>
</dbReference>
<proteinExistence type="predicted"/>
<dbReference type="PROSITE" id="PS51737">
    <property type="entry name" value="RECOMBINASE_DNA_BIND"/>
    <property type="match status" value="1"/>
</dbReference>
<evidence type="ECO:0000313" key="3">
    <source>
        <dbReference type="Proteomes" id="UP000243255"/>
    </source>
</evidence>
<dbReference type="STRING" id="1121321.SAMN04488530_12817"/>
<reference evidence="3" key="1">
    <citation type="submission" date="2016-11" db="EMBL/GenBank/DDBJ databases">
        <authorList>
            <person name="Varghese N."/>
            <person name="Submissions S."/>
        </authorList>
    </citation>
    <scope>NUCLEOTIDE SEQUENCE [LARGE SCALE GENOMIC DNA]</scope>
    <source>
        <strain evidence="3">DSM 2635</strain>
    </source>
</reference>
<dbReference type="GO" id="GO:0000150">
    <property type="term" value="F:DNA strand exchange activity"/>
    <property type="evidence" value="ECO:0007669"/>
    <property type="project" value="InterPro"/>
</dbReference>
<keyword evidence="3" id="KW-1185">Reference proteome</keyword>
<dbReference type="OrthoDB" id="2188903at2"/>